<reference evidence="1" key="1">
    <citation type="submission" date="2020-07" db="EMBL/GenBank/DDBJ databases">
        <title>Multicomponent nature underlies the extraordinary mechanical properties of spider dragline silk.</title>
        <authorList>
            <person name="Kono N."/>
            <person name="Nakamura H."/>
            <person name="Mori M."/>
            <person name="Yoshida Y."/>
            <person name="Ohtoshi R."/>
            <person name="Malay A.D."/>
            <person name="Moran D.A.P."/>
            <person name="Tomita M."/>
            <person name="Numata K."/>
            <person name="Arakawa K."/>
        </authorList>
    </citation>
    <scope>NUCLEOTIDE SEQUENCE</scope>
</reference>
<dbReference type="SUPFAM" id="SSF53098">
    <property type="entry name" value="Ribonuclease H-like"/>
    <property type="match status" value="1"/>
</dbReference>
<dbReference type="AlphaFoldDB" id="A0A8X6FR02"/>
<organism evidence="1 2">
    <name type="scientific">Trichonephila clavata</name>
    <name type="common">Joro spider</name>
    <name type="synonym">Nephila clavata</name>
    <dbReference type="NCBI Taxonomy" id="2740835"/>
    <lineage>
        <taxon>Eukaryota</taxon>
        <taxon>Metazoa</taxon>
        <taxon>Ecdysozoa</taxon>
        <taxon>Arthropoda</taxon>
        <taxon>Chelicerata</taxon>
        <taxon>Arachnida</taxon>
        <taxon>Araneae</taxon>
        <taxon>Araneomorphae</taxon>
        <taxon>Entelegynae</taxon>
        <taxon>Araneoidea</taxon>
        <taxon>Nephilidae</taxon>
        <taxon>Trichonephila</taxon>
    </lineage>
</organism>
<comment type="caution">
    <text evidence="1">The sequence shown here is derived from an EMBL/GenBank/DDBJ whole genome shotgun (WGS) entry which is preliminary data.</text>
</comment>
<dbReference type="EMBL" id="BMAO01013212">
    <property type="protein sequence ID" value="GFQ87052.1"/>
    <property type="molecule type" value="Genomic_DNA"/>
</dbReference>
<keyword evidence="2" id="KW-1185">Reference proteome</keyword>
<evidence type="ECO:0000313" key="1">
    <source>
        <dbReference type="EMBL" id="GFQ87052.1"/>
    </source>
</evidence>
<dbReference type="Gene3D" id="3.40.50.2300">
    <property type="match status" value="1"/>
</dbReference>
<dbReference type="InterPro" id="IPR012337">
    <property type="entry name" value="RNaseH-like_sf"/>
</dbReference>
<dbReference type="OrthoDB" id="445936at2759"/>
<dbReference type="Proteomes" id="UP000887116">
    <property type="component" value="Unassembled WGS sequence"/>
</dbReference>
<gene>
    <name evidence="1" type="primary">NCL1_48117</name>
    <name evidence="1" type="ORF">TNCT_471191</name>
</gene>
<sequence length="97" mass="11295">MGSYLCQEGCCKVRDFVKMLRNVTPLMGIDVKEPQFIEIINDRSESYCNAIREIINPTLQIIVAIFLHQEMIVIVLLRNCVVLRCQFHPSYQCEDNM</sequence>
<evidence type="ECO:0000313" key="2">
    <source>
        <dbReference type="Proteomes" id="UP000887116"/>
    </source>
</evidence>
<name>A0A8X6FR02_TRICU</name>
<proteinExistence type="predicted"/>
<accession>A0A8X6FR02</accession>
<protein>
    <submittedName>
        <fullName evidence="1">Piwi-like protein</fullName>
    </submittedName>
</protein>